<protein>
    <submittedName>
        <fullName evidence="1">Uncharacterized protein</fullName>
    </submittedName>
</protein>
<dbReference type="HOGENOM" id="CLU_1726394_0_0_1"/>
<evidence type="ECO:0000313" key="1">
    <source>
        <dbReference type="Ensembl" id="ENSCSAVP00000009051.1"/>
    </source>
</evidence>
<name>H2YUP1_CIOSA</name>
<dbReference type="AlphaFoldDB" id="H2YUP1"/>
<evidence type="ECO:0000313" key="2">
    <source>
        <dbReference type="Proteomes" id="UP000007875"/>
    </source>
</evidence>
<reference evidence="2" key="1">
    <citation type="submission" date="2003-08" db="EMBL/GenBank/DDBJ databases">
        <authorList>
            <person name="Birren B."/>
            <person name="Nusbaum C."/>
            <person name="Abebe A."/>
            <person name="Abouelleil A."/>
            <person name="Adekoya E."/>
            <person name="Ait-zahra M."/>
            <person name="Allen N."/>
            <person name="Allen T."/>
            <person name="An P."/>
            <person name="Anderson M."/>
            <person name="Anderson S."/>
            <person name="Arachchi H."/>
            <person name="Armbruster J."/>
            <person name="Bachantsang P."/>
            <person name="Baldwin J."/>
            <person name="Barry A."/>
            <person name="Bayul T."/>
            <person name="Blitshsteyn B."/>
            <person name="Bloom T."/>
            <person name="Blye J."/>
            <person name="Boguslavskiy L."/>
            <person name="Borowsky M."/>
            <person name="Boukhgalter B."/>
            <person name="Brunache A."/>
            <person name="Butler J."/>
            <person name="Calixte N."/>
            <person name="Calvo S."/>
            <person name="Camarata J."/>
            <person name="Campo K."/>
            <person name="Chang J."/>
            <person name="Cheshatsang Y."/>
            <person name="Citroen M."/>
            <person name="Collymore A."/>
            <person name="Considine T."/>
            <person name="Cook A."/>
            <person name="Cooke P."/>
            <person name="Corum B."/>
            <person name="Cuomo C."/>
            <person name="David R."/>
            <person name="Dawoe T."/>
            <person name="Degray S."/>
            <person name="Dodge S."/>
            <person name="Dooley K."/>
            <person name="Dorje P."/>
            <person name="Dorjee K."/>
            <person name="Dorris L."/>
            <person name="Duffey N."/>
            <person name="Dupes A."/>
            <person name="Elkins T."/>
            <person name="Engels R."/>
            <person name="Erickson J."/>
            <person name="Farina A."/>
            <person name="Faro S."/>
            <person name="Ferreira P."/>
            <person name="Fischer H."/>
            <person name="Fitzgerald M."/>
            <person name="Foley K."/>
            <person name="Gage D."/>
            <person name="Galagan J."/>
            <person name="Gearin G."/>
            <person name="Gnerre S."/>
            <person name="Gnirke A."/>
            <person name="Goyette A."/>
            <person name="Graham J."/>
            <person name="Grandbois E."/>
            <person name="Gyaltsen K."/>
            <person name="Hafez N."/>
            <person name="Hagopian D."/>
            <person name="Hagos B."/>
            <person name="Hall J."/>
            <person name="Hatcher B."/>
            <person name="Heller A."/>
            <person name="Higgins H."/>
            <person name="Honan T."/>
            <person name="Horn A."/>
            <person name="Houde N."/>
            <person name="Hughes L."/>
            <person name="Hulme W."/>
            <person name="Husby E."/>
            <person name="Iliev I."/>
            <person name="Jaffe D."/>
            <person name="Jones C."/>
            <person name="Kamal M."/>
            <person name="Kamat A."/>
            <person name="Kamvysselis M."/>
            <person name="Karlsson E."/>
            <person name="Kells C."/>
            <person name="Kieu A."/>
            <person name="Kisner P."/>
            <person name="Kodira C."/>
            <person name="Kulbokas E."/>
            <person name="Labutti K."/>
            <person name="Lama D."/>
            <person name="Landers T."/>
            <person name="Leger J."/>
            <person name="Levine S."/>
            <person name="Lewis D."/>
            <person name="Lewis T."/>
            <person name="Lindblad-toh K."/>
            <person name="Liu X."/>
            <person name="Lokyitsang T."/>
            <person name="Lokyitsang Y."/>
            <person name="Lucien O."/>
            <person name="Lui A."/>
            <person name="Ma L.J."/>
            <person name="Mabbitt R."/>
            <person name="Macdonald J."/>
            <person name="Maclean C."/>
            <person name="Major J."/>
            <person name="Manning J."/>
            <person name="Marabella R."/>
            <person name="Maru K."/>
            <person name="Matthews C."/>
            <person name="Mauceli E."/>
            <person name="Mccarthy M."/>
            <person name="Mcdonough S."/>
            <person name="Mcghee T."/>
            <person name="Meldrim J."/>
            <person name="Meneus L."/>
            <person name="Mesirov J."/>
            <person name="Mihalev A."/>
            <person name="Mihova T."/>
            <person name="Mikkelsen T."/>
            <person name="Mlenga V."/>
            <person name="Moru K."/>
            <person name="Mozes J."/>
            <person name="Mulrain L."/>
            <person name="Munson G."/>
            <person name="Naylor J."/>
            <person name="Newes C."/>
            <person name="Nguyen C."/>
            <person name="Nguyen N."/>
            <person name="Nguyen T."/>
            <person name="Nicol R."/>
            <person name="Nielsen C."/>
            <person name="Nizzari M."/>
            <person name="Norbu C."/>
            <person name="Norbu N."/>
            <person name="O'donnell P."/>
            <person name="Okoawo O."/>
            <person name="O'leary S."/>
            <person name="Omotosho B."/>
            <person name="O'neill K."/>
            <person name="Osman S."/>
            <person name="Parker S."/>
            <person name="Perrin D."/>
            <person name="Phunkhang P."/>
            <person name="Piqani B."/>
            <person name="Purcell S."/>
            <person name="Rachupka T."/>
            <person name="Ramasamy U."/>
            <person name="Rameau R."/>
            <person name="Ray V."/>
            <person name="Raymond C."/>
            <person name="Retta R."/>
            <person name="Richardson S."/>
            <person name="Rise C."/>
            <person name="Rodriguez J."/>
            <person name="Rogers J."/>
            <person name="Rogov P."/>
            <person name="Rutman M."/>
            <person name="Schupbach R."/>
            <person name="Seaman C."/>
            <person name="Settipalli S."/>
            <person name="Sharpe T."/>
            <person name="Sheridan J."/>
            <person name="Sherpa N."/>
            <person name="Shi J."/>
            <person name="Smirnov S."/>
            <person name="Smith C."/>
            <person name="Sougnez C."/>
            <person name="Spencer B."/>
            <person name="Stalker J."/>
            <person name="Stange-thomann N."/>
            <person name="Stavropoulos S."/>
            <person name="Stetson K."/>
            <person name="Stone C."/>
            <person name="Stone S."/>
            <person name="Stubbs M."/>
            <person name="Talamas J."/>
            <person name="Tchuinga P."/>
            <person name="Tenzing P."/>
            <person name="Tesfaye S."/>
            <person name="Theodore J."/>
            <person name="Thoulutsang Y."/>
            <person name="Topham K."/>
            <person name="Towey S."/>
            <person name="Tsamla T."/>
            <person name="Tsomo N."/>
            <person name="Vallee D."/>
            <person name="Vassiliev H."/>
            <person name="Venkataraman V."/>
            <person name="Vinson J."/>
            <person name="Vo A."/>
            <person name="Wade C."/>
            <person name="Wang S."/>
            <person name="Wangchuk T."/>
            <person name="Wangdi T."/>
            <person name="Whittaker C."/>
            <person name="Wilkinson J."/>
            <person name="Wu Y."/>
            <person name="Wyman D."/>
            <person name="Yadav S."/>
            <person name="Yang S."/>
            <person name="Yang X."/>
            <person name="Yeager S."/>
            <person name="Yee E."/>
            <person name="Young G."/>
            <person name="Zainoun J."/>
            <person name="Zembeck L."/>
            <person name="Zimmer A."/>
            <person name="Zody M."/>
            <person name="Lander E."/>
        </authorList>
    </citation>
    <scope>NUCLEOTIDE SEQUENCE [LARGE SCALE GENOMIC DNA]</scope>
</reference>
<reference evidence="1" key="2">
    <citation type="submission" date="2025-08" db="UniProtKB">
        <authorList>
            <consortium name="Ensembl"/>
        </authorList>
    </citation>
    <scope>IDENTIFICATION</scope>
</reference>
<keyword evidence="2" id="KW-1185">Reference proteome</keyword>
<accession>H2YUP1</accession>
<proteinExistence type="predicted"/>
<sequence>MRICRHCLNMVMQNVVAGILAEMANDVGHKLVHLLRCASLHLKNMIPFSSNIVELIHVERSGRWLYNVDIDQFSFSSKLPCNSNSIIIRISIRVYYKHLRHPVISHTILNSHDGIVREQQRSSDVHLAVGCNSHMRKKISFQQLLQSIYIIC</sequence>
<reference evidence="1" key="3">
    <citation type="submission" date="2025-09" db="UniProtKB">
        <authorList>
            <consortium name="Ensembl"/>
        </authorList>
    </citation>
    <scope>IDENTIFICATION</scope>
</reference>
<dbReference type="Ensembl" id="ENSCSAVT00000009165.1">
    <property type="protein sequence ID" value="ENSCSAVP00000009051.1"/>
    <property type="gene ID" value="ENSCSAVG00000005349.1"/>
</dbReference>
<dbReference type="InParanoid" id="H2YUP1"/>
<dbReference type="Proteomes" id="UP000007875">
    <property type="component" value="Unassembled WGS sequence"/>
</dbReference>
<organism evidence="1 2">
    <name type="scientific">Ciona savignyi</name>
    <name type="common">Pacific transparent sea squirt</name>
    <dbReference type="NCBI Taxonomy" id="51511"/>
    <lineage>
        <taxon>Eukaryota</taxon>
        <taxon>Metazoa</taxon>
        <taxon>Chordata</taxon>
        <taxon>Tunicata</taxon>
        <taxon>Ascidiacea</taxon>
        <taxon>Phlebobranchia</taxon>
        <taxon>Cionidae</taxon>
        <taxon>Ciona</taxon>
    </lineage>
</organism>